<name>A0A6H9YQ08_9ACTN</name>
<evidence type="ECO:0000256" key="1">
    <source>
        <dbReference type="ARBA" id="ARBA00022857"/>
    </source>
</evidence>
<dbReference type="GO" id="GO:0070402">
    <property type="term" value="F:NADPH binding"/>
    <property type="evidence" value="ECO:0007669"/>
    <property type="project" value="TreeGrafter"/>
</dbReference>
<dbReference type="AlphaFoldDB" id="A0A6H9YQ08"/>
<keyword evidence="6" id="KW-1185">Reference proteome</keyword>
<dbReference type="Pfam" id="PF00107">
    <property type="entry name" value="ADH_zinc_N"/>
    <property type="match status" value="1"/>
</dbReference>
<accession>A0A6H9YQ08</accession>
<comment type="similarity">
    <text evidence="3">Belongs to the zinc-containing alcohol dehydrogenase family.</text>
</comment>
<dbReference type="PANTHER" id="PTHR48106">
    <property type="entry name" value="QUINONE OXIDOREDUCTASE PIG3-RELATED"/>
    <property type="match status" value="1"/>
</dbReference>
<feature type="domain" description="Enoyl reductase (ER)" evidence="4">
    <location>
        <begin position="11"/>
        <end position="323"/>
    </location>
</feature>
<dbReference type="Pfam" id="PF08240">
    <property type="entry name" value="ADH_N"/>
    <property type="match status" value="1"/>
</dbReference>
<proteinExistence type="inferred from homology"/>
<dbReference type="EMBL" id="WBMT01000010">
    <property type="protein sequence ID" value="KAB2347066.1"/>
    <property type="molecule type" value="Genomic_DNA"/>
</dbReference>
<dbReference type="SMART" id="SM00829">
    <property type="entry name" value="PKS_ER"/>
    <property type="match status" value="1"/>
</dbReference>
<dbReference type="OrthoDB" id="9792162at2"/>
<dbReference type="SUPFAM" id="SSF51735">
    <property type="entry name" value="NAD(P)-binding Rossmann-fold domains"/>
    <property type="match status" value="1"/>
</dbReference>
<keyword evidence="2" id="KW-0560">Oxidoreductase</keyword>
<dbReference type="InterPro" id="IPR002328">
    <property type="entry name" value="ADH_Zn_CS"/>
</dbReference>
<protein>
    <submittedName>
        <fullName evidence="5">Zinc-dependent alcohol dehydrogenase family protein</fullName>
    </submittedName>
</protein>
<dbReference type="CDD" id="cd08268">
    <property type="entry name" value="MDR2"/>
    <property type="match status" value="1"/>
</dbReference>
<dbReference type="InterPro" id="IPR013154">
    <property type="entry name" value="ADH-like_N"/>
</dbReference>
<dbReference type="SUPFAM" id="SSF50129">
    <property type="entry name" value="GroES-like"/>
    <property type="match status" value="1"/>
</dbReference>
<evidence type="ECO:0000256" key="2">
    <source>
        <dbReference type="ARBA" id="ARBA00023002"/>
    </source>
</evidence>
<dbReference type="PROSITE" id="PS00059">
    <property type="entry name" value="ADH_ZINC"/>
    <property type="match status" value="1"/>
</dbReference>
<gene>
    <name evidence="5" type="ORF">F8566_22695</name>
</gene>
<dbReference type="Proteomes" id="UP000468735">
    <property type="component" value="Unassembled WGS sequence"/>
</dbReference>
<dbReference type="InterPro" id="IPR011032">
    <property type="entry name" value="GroES-like_sf"/>
</dbReference>
<dbReference type="InterPro" id="IPR013149">
    <property type="entry name" value="ADH-like_C"/>
</dbReference>
<evidence type="ECO:0000256" key="3">
    <source>
        <dbReference type="RuleBase" id="RU361277"/>
    </source>
</evidence>
<dbReference type="GO" id="GO:0008270">
    <property type="term" value="F:zinc ion binding"/>
    <property type="evidence" value="ECO:0007669"/>
    <property type="project" value="InterPro"/>
</dbReference>
<comment type="caution">
    <text evidence="5">The sequence shown here is derived from an EMBL/GenBank/DDBJ whole genome shotgun (WGS) entry which is preliminary data.</text>
</comment>
<evidence type="ECO:0000259" key="4">
    <source>
        <dbReference type="SMART" id="SM00829"/>
    </source>
</evidence>
<organism evidence="5 6">
    <name type="scientific">Actinomadura rudentiformis</name>
    <dbReference type="NCBI Taxonomy" id="359158"/>
    <lineage>
        <taxon>Bacteria</taxon>
        <taxon>Bacillati</taxon>
        <taxon>Actinomycetota</taxon>
        <taxon>Actinomycetes</taxon>
        <taxon>Streptosporangiales</taxon>
        <taxon>Thermomonosporaceae</taxon>
        <taxon>Actinomadura</taxon>
    </lineage>
</organism>
<dbReference type="PANTHER" id="PTHR48106:SF5">
    <property type="entry name" value="ZINC-CONTAINING ALCOHOL DEHYDROGENASE"/>
    <property type="match status" value="1"/>
</dbReference>
<keyword evidence="3" id="KW-0862">Zinc</keyword>
<dbReference type="Gene3D" id="3.40.50.720">
    <property type="entry name" value="NAD(P)-binding Rossmann-like Domain"/>
    <property type="match status" value="1"/>
</dbReference>
<keyword evidence="1" id="KW-0521">NADP</keyword>
<evidence type="ECO:0000313" key="6">
    <source>
        <dbReference type="Proteomes" id="UP000468735"/>
    </source>
</evidence>
<sequence>MARAVLFHETGGPEVLRLENVQIGDPGRGEVRIRIDAIGLNRAEALFRSGAYWLSPDLPSSRLGHEAAGVVEAAGEDVHHLKPGDPISTVTIGDMSAHGVYGDRVIVPASEVIERPAGIDAVTGAATWLAYTTAYGALVEVGRLRPGATVLITAAAGAVGIAAIRIAKHLGAIPIATTRDETKHAQLAELGAAHVVPADHVLKEVQTLTGGRGAALVLDAIAGPGLETLAQVVAPDGTLIVTSNLDPSPTPLPWTWPLDLRKYANPMFYGADPARMERARRFITAGLDTGAFAPVIDRTFDLTEIVEAHRHLDSNAHVGKVVVEVRH</sequence>
<comment type="cofactor">
    <cofactor evidence="3">
        <name>Zn(2+)</name>
        <dbReference type="ChEBI" id="CHEBI:29105"/>
    </cofactor>
</comment>
<evidence type="ECO:0000313" key="5">
    <source>
        <dbReference type="EMBL" id="KAB2347066.1"/>
    </source>
</evidence>
<dbReference type="Gene3D" id="3.90.180.10">
    <property type="entry name" value="Medium-chain alcohol dehydrogenases, catalytic domain"/>
    <property type="match status" value="1"/>
</dbReference>
<keyword evidence="3" id="KW-0479">Metal-binding</keyword>
<dbReference type="GO" id="GO:0016651">
    <property type="term" value="F:oxidoreductase activity, acting on NAD(P)H"/>
    <property type="evidence" value="ECO:0007669"/>
    <property type="project" value="TreeGrafter"/>
</dbReference>
<dbReference type="InterPro" id="IPR020843">
    <property type="entry name" value="ER"/>
</dbReference>
<reference evidence="5 6" key="1">
    <citation type="submission" date="2019-09" db="EMBL/GenBank/DDBJ databases">
        <title>Actinomadura physcomitrii sp. nov., a novel actinomycete isolated from moss [Physcomitrium sphaericum (Ludw) Fuernr].</title>
        <authorList>
            <person name="Zhuang X."/>
            <person name="Liu C."/>
        </authorList>
    </citation>
    <scope>NUCLEOTIDE SEQUENCE [LARGE SCALE GENOMIC DNA]</scope>
    <source>
        <strain evidence="5 6">HMC1</strain>
    </source>
</reference>
<dbReference type="InterPro" id="IPR036291">
    <property type="entry name" value="NAD(P)-bd_dom_sf"/>
</dbReference>